<proteinExistence type="predicted"/>
<reference evidence="1" key="1">
    <citation type="submission" date="2014-11" db="EMBL/GenBank/DDBJ databases">
        <authorList>
            <person name="Amaro Gonzalez C."/>
        </authorList>
    </citation>
    <scope>NUCLEOTIDE SEQUENCE</scope>
</reference>
<dbReference type="AlphaFoldDB" id="A0A0E9S3C7"/>
<accession>A0A0E9S3C7</accession>
<protein>
    <submittedName>
        <fullName evidence="1">Uncharacterized protein</fullName>
    </submittedName>
</protein>
<evidence type="ECO:0000313" key="1">
    <source>
        <dbReference type="EMBL" id="JAH35761.1"/>
    </source>
</evidence>
<name>A0A0E9S3C7_ANGAN</name>
<dbReference type="EMBL" id="GBXM01072816">
    <property type="protein sequence ID" value="JAH35761.1"/>
    <property type="molecule type" value="Transcribed_RNA"/>
</dbReference>
<reference evidence="1" key="2">
    <citation type="journal article" date="2015" name="Fish Shellfish Immunol.">
        <title>Early steps in the European eel (Anguilla anguilla)-Vibrio vulnificus interaction in the gills: Role of the RtxA13 toxin.</title>
        <authorList>
            <person name="Callol A."/>
            <person name="Pajuelo D."/>
            <person name="Ebbesson L."/>
            <person name="Teles M."/>
            <person name="MacKenzie S."/>
            <person name="Amaro C."/>
        </authorList>
    </citation>
    <scope>NUCLEOTIDE SEQUENCE</scope>
</reference>
<organism evidence="1">
    <name type="scientific">Anguilla anguilla</name>
    <name type="common">European freshwater eel</name>
    <name type="synonym">Muraena anguilla</name>
    <dbReference type="NCBI Taxonomy" id="7936"/>
    <lineage>
        <taxon>Eukaryota</taxon>
        <taxon>Metazoa</taxon>
        <taxon>Chordata</taxon>
        <taxon>Craniata</taxon>
        <taxon>Vertebrata</taxon>
        <taxon>Euteleostomi</taxon>
        <taxon>Actinopterygii</taxon>
        <taxon>Neopterygii</taxon>
        <taxon>Teleostei</taxon>
        <taxon>Anguilliformes</taxon>
        <taxon>Anguillidae</taxon>
        <taxon>Anguilla</taxon>
    </lineage>
</organism>
<sequence length="36" mass="4317">MRCSTSTYGCDGRVCTYFRPCSVQYMELHFTIRKYI</sequence>